<comment type="caution">
    <text evidence="1">The sequence shown here is derived from an EMBL/GenBank/DDBJ whole genome shotgun (WGS) entry which is preliminary data.</text>
</comment>
<organism evidence="1 2">
    <name type="scientific">Entotheonella factor</name>
    <dbReference type="NCBI Taxonomy" id="1429438"/>
    <lineage>
        <taxon>Bacteria</taxon>
        <taxon>Pseudomonadati</taxon>
        <taxon>Nitrospinota/Tectimicrobiota group</taxon>
        <taxon>Candidatus Tectimicrobiota</taxon>
        <taxon>Candidatus Entotheonellia</taxon>
        <taxon>Candidatus Entotheonellales</taxon>
        <taxon>Candidatus Entotheonellaceae</taxon>
        <taxon>Candidatus Entotheonella</taxon>
    </lineage>
</organism>
<gene>
    <name evidence="1" type="ORF">ETSY1_44920</name>
</gene>
<protein>
    <submittedName>
        <fullName evidence="1">Uncharacterized protein</fullName>
    </submittedName>
</protein>
<name>W4L2K9_ENTF1</name>
<accession>W4L2K9</accession>
<proteinExistence type="predicted"/>
<dbReference type="EMBL" id="AZHW01001629">
    <property type="protein sequence ID" value="ETW92149.1"/>
    <property type="molecule type" value="Genomic_DNA"/>
</dbReference>
<keyword evidence="2" id="KW-1185">Reference proteome</keyword>
<evidence type="ECO:0000313" key="2">
    <source>
        <dbReference type="Proteomes" id="UP000019141"/>
    </source>
</evidence>
<dbReference type="HOGENOM" id="CLU_1358381_0_0_7"/>
<dbReference type="Proteomes" id="UP000019141">
    <property type="component" value="Unassembled WGS sequence"/>
</dbReference>
<reference evidence="1 2" key="1">
    <citation type="journal article" date="2014" name="Nature">
        <title>An environmental bacterial taxon with a large and distinct metabolic repertoire.</title>
        <authorList>
            <person name="Wilson M.C."/>
            <person name="Mori T."/>
            <person name="Ruckert C."/>
            <person name="Uria A.R."/>
            <person name="Helf M.J."/>
            <person name="Takada K."/>
            <person name="Gernert C."/>
            <person name="Steffens U.A."/>
            <person name="Heycke N."/>
            <person name="Schmitt S."/>
            <person name="Rinke C."/>
            <person name="Helfrich E.J."/>
            <person name="Brachmann A.O."/>
            <person name="Gurgui C."/>
            <person name="Wakimoto T."/>
            <person name="Kracht M."/>
            <person name="Crusemann M."/>
            <person name="Hentschel U."/>
            <person name="Abe I."/>
            <person name="Matsunaga S."/>
            <person name="Kalinowski J."/>
            <person name="Takeyama H."/>
            <person name="Piel J."/>
        </authorList>
    </citation>
    <scope>NUCLEOTIDE SEQUENCE [LARGE SCALE GENOMIC DNA]</scope>
    <source>
        <strain evidence="2">TSY1</strain>
    </source>
</reference>
<dbReference type="AlphaFoldDB" id="W4L2K9"/>
<evidence type="ECO:0000313" key="1">
    <source>
        <dbReference type="EMBL" id="ETW92149.1"/>
    </source>
</evidence>
<sequence length="201" mass="22128">MCKHRPLHAGFAWVVRRFVDHAAKAVLIVLVLSAVAFARRGEAPVSARLTITPMHEVVAVQLPAIDAGMLQRQEQQREKPGVARYAVPAEVHLTPQTTGTWDQLPEGGRLWRLRIEAPGATDLNFGFTRYRLPQGAMLHIISSGSDNVYEGPYTAQDNKDHGQLWTPPVKGGQAVLELYLPSGAEEPELVLTRVGRGFRAP</sequence>